<dbReference type="Gene3D" id="1.10.287.3240">
    <property type="match status" value="1"/>
</dbReference>
<dbReference type="NCBIfam" id="TIGR00309">
    <property type="entry name" value="V_ATPase_subD"/>
    <property type="match status" value="1"/>
</dbReference>
<protein>
    <recommendedName>
        <fullName evidence="7">Vacuolar ATP synthase subunit D</fullName>
    </recommendedName>
</protein>
<comment type="caution">
    <text evidence="5">The sequence shown here is derived from an EMBL/GenBank/DDBJ whole genome shotgun (WGS) entry which is preliminary data.</text>
</comment>
<dbReference type="InterPro" id="IPR002699">
    <property type="entry name" value="V_ATPase_D"/>
</dbReference>
<dbReference type="Proteomes" id="UP000614350">
    <property type="component" value="Unassembled WGS sequence"/>
</dbReference>
<reference evidence="5" key="1">
    <citation type="journal article" date="2020" name="G3 (Bethesda)">
        <title>High-Quality Assemblies for Three Invasive Social Wasps from the &lt;i&gt;Vespula&lt;/i&gt; Genus.</title>
        <authorList>
            <person name="Harrop T.W.R."/>
            <person name="Guhlin J."/>
            <person name="McLaughlin G.M."/>
            <person name="Permina E."/>
            <person name="Stockwell P."/>
            <person name="Gilligan J."/>
            <person name="Le Lec M.F."/>
            <person name="Gruber M.A.M."/>
            <person name="Quinn O."/>
            <person name="Lovegrove M."/>
            <person name="Duncan E.J."/>
            <person name="Remnant E.J."/>
            <person name="Van Eeckhoven J."/>
            <person name="Graham B."/>
            <person name="Knapp R.A."/>
            <person name="Langford K.W."/>
            <person name="Kronenberg Z."/>
            <person name="Press M.O."/>
            <person name="Eacker S.M."/>
            <person name="Wilson-Rankin E.E."/>
            <person name="Purcell J."/>
            <person name="Lester P.J."/>
            <person name="Dearden P.K."/>
        </authorList>
    </citation>
    <scope>NUCLEOTIDE SEQUENCE</scope>
    <source>
        <strain evidence="5">Marl-1</strain>
    </source>
</reference>
<dbReference type="GO" id="GO:0046961">
    <property type="term" value="F:proton-transporting ATPase activity, rotational mechanism"/>
    <property type="evidence" value="ECO:0007669"/>
    <property type="project" value="InterPro"/>
</dbReference>
<comment type="function">
    <text evidence="4">Subunit of the V1 complex of vacuolar(H+)-ATPase (V-ATPase), a multisubunit enzyme composed of a peripheral complex (V1) that hydrolyzes ATP and a membrane integral complex (V0) that translocates protons. V-ATPase is responsible for acidifying and maintaining the pH of intracellular compartments and in some cell types, is targeted to the plasma membrane, where it is responsible for acidifying the extracellular environment.</text>
</comment>
<dbReference type="EMBL" id="JACSEA010000021">
    <property type="protein sequence ID" value="KAF7380830.1"/>
    <property type="molecule type" value="Genomic_DNA"/>
</dbReference>
<gene>
    <name evidence="5" type="ORF">HZH66_014206</name>
</gene>
<evidence type="ECO:0000313" key="5">
    <source>
        <dbReference type="EMBL" id="KAF7380830.1"/>
    </source>
</evidence>
<evidence type="ECO:0000256" key="2">
    <source>
        <dbReference type="ARBA" id="ARBA00022448"/>
    </source>
</evidence>
<dbReference type="PANTHER" id="PTHR11671">
    <property type="entry name" value="V-TYPE ATP SYNTHASE SUBUNIT D"/>
    <property type="match status" value="1"/>
</dbReference>
<organism evidence="5 6">
    <name type="scientific">Vespula vulgaris</name>
    <name type="common">Yellow jacket</name>
    <name type="synonym">Wasp</name>
    <dbReference type="NCBI Taxonomy" id="7454"/>
    <lineage>
        <taxon>Eukaryota</taxon>
        <taxon>Metazoa</taxon>
        <taxon>Ecdysozoa</taxon>
        <taxon>Arthropoda</taxon>
        <taxon>Hexapoda</taxon>
        <taxon>Insecta</taxon>
        <taxon>Pterygota</taxon>
        <taxon>Neoptera</taxon>
        <taxon>Endopterygota</taxon>
        <taxon>Hymenoptera</taxon>
        <taxon>Apocrita</taxon>
        <taxon>Aculeata</taxon>
        <taxon>Vespoidea</taxon>
        <taxon>Vespidae</taxon>
        <taxon>Vespinae</taxon>
        <taxon>Vespula</taxon>
    </lineage>
</organism>
<accession>A0A834J3G7</accession>
<evidence type="ECO:0000256" key="4">
    <source>
        <dbReference type="ARBA" id="ARBA00045737"/>
    </source>
</evidence>
<keyword evidence="2" id="KW-0813">Transport</keyword>
<sequence>MIEGTRIFATNGSQTIIRNRLNSAEKSYMLLKKKSDTLLIQFKEVLFELFEKKSSLTEVMGEASFSLAEVNYITGNINHLILESVNKATIKTLKRKEIIMGVNIETYEYYEEGLDPFLYTGLARGRQQVMKVKNNYRKALKLLIKLASLQSSFIILEEHLKATNCRVNALRYIIIPRLHTILTYIVSELDELASSRHVALEWGDKDEVREEGGSKQMPPLAIVATLLGRITKVSITRTPVESGCFSP</sequence>
<dbReference type="Pfam" id="PF01813">
    <property type="entry name" value="ATP-synt_D"/>
    <property type="match status" value="1"/>
</dbReference>
<name>A0A834J3G7_VESVU</name>
<evidence type="ECO:0008006" key="7">
    <source>
        <dbReference type="Google" id="ProtNLM"/>
    </source>
</evidence>
<proteinExistence type="inferred from homology"/>
<comment type="similarity">
    <text evidence="1">Belongs to the V-ATPase D subunit family.</text>
</comment>
<evidence type="ECO:0000256" key="3">
    <source>
        <dbReference type="ARBA" id="ARBA00023065"/>
    </source>
</evidence>
<evidence type="ECO:0000256" key="1">
    <source>
        <dbReference type="ARBA" id="ARBA00005850"/>
    </source>
</evidence>
<dbReference type="AlphaFoldDB" id="A0A834J3G7"/>
<keyword evidence="6" id="KW-1185">Reference proteome</keyword>
<keyword evidence="3" id="KW-0406">Ion transport</keyword>
<evidence type="ECO:0000313" key="6">
    <source>
        <dbReference type="Proteomes" id="UP000614350"/>
    </source>
</evidence>